<accession>A0A317GH22</accession>
<feature type="region of interest" description="Disordered" evidence="1">
    <location>
        <begin position="275"/>
        <end position="333"/>
    </location>
</feature>
<dbReference type="RefSeq" id="WP_134907396.1">
    <property type="nucleotide sequence ID" value="NZ_JAJAOX010000339.1"/>
</dbReference>
<evidence type="ECO:0000256" key="1">
    <source>
        <dbReference type="SAM" id="MobiDB-lite"/>
    </source>
</evidence>
<protein>
    <submittedName>
        <fullName evidence="2">N4-gp56 family major capsid protein</fullName>
    </submittedName>
</protein>
<feature type="compositionally biased region" description="Low complexity" evidence="1">
    <location>
        <begin position="316"/>
        <end position="333"/>
    </location>
</feature>
<dbReference type="EMBL" id="QGHS01000051">
    <property type="protein sequence ID" value="PWT47042.1"/>
    <property type="molecule type" value="Genomic_DNA"/>
</dbReference>
<name>A0A317GH22_LIMRT</name>
<organism evidence="2 4">
    <name type="scientific">Limosilactobacillus reuteri</name>
    <name type="common">Lactobacillus reuteri</name>
    <dbReference type="NCBI Taxonomy" id="1598"/>
    <lineage>
        <taxon>Bacteria</taxon>
        <taxon>Bacillati</taxon>
        <taxon>Bacillota</taxon>
        <taxon>Bacilli</taxon>
        <taxon>Lactobacillales</taxon>
        <taxon>Lactobacillaceae</taxon>
        <taxon>Limosilactobacillus</taxon>
    </lineage>
</organism>
<sequence length="333" mass="35237">MANEITQSQDVLDPQVLSDMVSAQLTAAMKFAPLCQVDNTLVGTPGSTIQFPSWNYIGDATDINENEPIETSKLSWGQKAATIKEVGKGTAITDTAIQVGYGDPQGEAGKQLTTSIANKKDNDVHETLKGATQTASVEATIDGLQSALDTFNFEDDNATVVLLCSPKAASQLRLSAAKEFTGASELQNPISSGVYGELLGVQVIRSRKLDANEAYLIVTNANDGRPALKMINKRSVFIETKRVPENRATNVYASAMYAVYLFDPTKVVKVTFNGVTGPSGTTGEPTPVTDKVADGTEPNNVPEDKRVGRQKKSKKASSSSAASQASPASSAAK</sequence>
<evidence type="ECO:0000313" key="2">
    <source>
        <dbReference type="EMBL" id="PWT46398.1"/>
    </source>
</evidence>
<comment type="caution">
    <text evidence="2">The sequence shown here is derived from an EMBL/GenBank/DDBJ whole genome shotgun (WGS) entry which is preliminary data.</text>
</comment>
<dbReference type="AlphaFoldDB" id="A0A317GH22"/>
<dbReference type="SUPFAM" id="SSF56563">
    <property type="entry name" value="Major capsid protein gp5"/>
    <property type="match status" value="1"/>
</dbReference>
<feature type="compositionally biased region" description="Low complexity" evidence="1">
    <location>
        <begin position="275"/>
        <end position="289"/>
    </location>
</feature>
<dbReference type="NCBIfam" id="TIGR04387">
    <property type="entry name" value="capsid_maj_N4"/>
    <property type="match status" value="1"/>
</dbReference>
<dbReference type="Pfam" id="PF25209">
    <property type="entry name" value="Phage_capsid_4"/>
    <property type="match status" value="1"/>
</dbReference>
<reference evidence="2" key="2">
    <citation type="submission" date="2018-05" db="EMBL/GenBank/DDBJ databases">
        <authorList>
            <person name="Lanie J.A."/>
            <person name="Ng W.-L."/>
            <person name="Kazmierczak K.M."/>
            <person name="Andrzejewski T.M."/>
            <person name="Davidsen T.M."/>
            <person name="Wayne K.J."/>
            <person name="Tettelin H."/>
            <person name="Glass J.I."/>
            <person name="Rusch D."/>
            <person name="Podicherti R."/>
            <person name="Tsui H.-C.T."/>
            <person name="Winkler M.E."/>
        </authorList>
    </citation>
    <scope>NUCLEOTIDE SEQUENCE</scope>
    <source>
        <strain evidence="2">LR12</strain>
    </source>
</reference>
<evidence type="ECO:0000313" key="4">
    <source>
        <dbReference type="Proteomes" id="UP000245866"/>
    </source>
</evidence>
<evidence type="ECO:0000313" key="3">
    <source>
        <dbReference type="EMBL" id="PWT47042.1"/>
    </source>
</evidence>
<dbReference type="Proteomes" id="UP000245866">
    <property type="component" value="Unassembled WGS sequence"/>
</dbReference>
<reference evidence="2 4" key="1">
    <citation type="journal article" date="2018" name="Front. Microbiol.">
        <title>Comparative Genomics of the Herbivore Gut Symbiont Lactobacillus reuteri Reveals Genetic Diversity and Lifestyle Adaptation.</title>
        <authorList>
            <person name="Zhao J."/>
        </authorList>
    </citation>
    <scope>NUCLEOTIDE SEQUENCE [LARGE SCALE GENOMIC DNA]</scope>
    <source>
        <strain evidence="2 4">LR12</strain>
    </source>
</reference>
<dbReference type="EMBL" id="QGHS01000067">
    <property type="protein sequence ID" value="PWT46398.1"/>
    <property type="molecule type" value="Genomic_DNA"/>
</dbReference>
<gene>
    <name evidence="3" type="ORF">DKZ23_05220</name>
    <name evidence="2" type="ORF">DKZ23_06340</name>
</gene>
<proteinExistence type="predicted"/>